<dbReference type="PROSITE" id="PS50104">
    <property type="entry name" value="TIR"/>
    <property type="match status" value="1"/>
</dbReference>
<dbReference type="Gene3D" id="3.40.50.300">
    <property type="entry name" value="P-loop containing nucleotide triphosphate hydrolases"/>
    <property type="match status" value="1"/>
</dbReference>
<dbReference type="EMBL" id="JAWXYG010000009">
    <property type="protein sequence ID" value="KAK4263248.1"/>
    <property type="molecule type" value="Genomic_DNA"/>
</dbReference>
<dbReference type="InterPro" id="IPR000157">
    <property type="entry name" value="TIR_dom"/>
</dbReference>
<dbReference type="PANTHER" id="PTHR11017:SF570">
    <property type="entry name" value="DISEASE RESISTANCE PROTEIN (TIR-NBS CLASS)-RELATED"/>
    <property type="match status" value="1"/>
</dbReference>
<keyword evidence="4" id="KW-0677">Repeat</keyword>
<dbReference type="InterPro" id="IPR002182">
    <property type="entry name" value="NB-ARC"/>
</dbReference>
<dbReference type="SUPFAM" id="SSF54001">
    <property type="entry name" value="Cysteine proteinases"/>
    <property type="match status" value="1"/>
</dbReference>
<dbReference type="Pfam" id="PF02902">
    <property type="entry name" value="Peptidase_C48"/>
    <property type="match status" value="1"/>
</dbReference>
<dbReference type="InterPro" id="IPR044974">
    <property type="entry name" value="Disease_R_plants"/>
</dbReference>
<dbReference type="Gene3D" id="3.40.50.10140">
    <property type="entry name" value="Toll/interleukin-1 receptor homology (TIR) domain"/>
    <property type="match status" value="1"/>
</dbReference>
<dbReference type="FunFam" id="3.40.50.10140:FF:000007">
    <property type="entry name" value="Disease resistance protein (TIR-NBS-LRR class)"/>
    <property type="match status" value="1"/>
</dbReference>
<keyword evidence="5" id="KW-0378">Hydrolase</keyword>
<evidence type="ECO:0000259" key="8">
    <source>
        <dbReference type="PROSITE" id="PS50104"/>
    </source>
</evidence>
<reference evidence="9" key="1">
    <citation type="submission" date="2023-10" db="EMBL/GenBank/DDBJ databases">
        <title>Chromosome-level genome of the transformable northern wattle, Acacia crassicarpa.</title>
        <authorList>
            <person name="Massaro I."/>
            <person name="Sinha N.R."/>
            <person name="Poethig S."/>
            <person name="Leichty A.R."/>
        </authorList>
    </citation>
    <scope>NUCLEOTIDE SEQUENCE</scope>
    <source>
        <strain evidence="9">Acra3RX</strain>
        <tissue evidence="9">Leaf</tissue>
    </source>
</reference>
<dbReference type="GO" id="GO:0006508">
    <property type="term" value="P:proteolysis"/>
    <property type="evidence" value="ECO:0007669"/>
    <property type="project" value="UniProtKB-KW"/>
</dbReference>
<accession>A0AAE1J733</accession>
<keyword evidence="10" id="KW-1185">Reference proteome</keyword>
<dbReference type="InterPro" id="IPR027417">
    <property type="entry name" value="P-loop_NTPase"/>
</dbReference>
<evidence type="ECO:0000256" key="2">
    <source>
        <dbReference type="ARBA" id="ARBA00022614"/>
    </source>
</evidence>
<dbReference type="Gene3D" id="1.10.8.430">
    <property type="entry name" value="Helical domain of apoptotic protease-activating factors"/>
    <property type="match status" value="1"/>
</dbReference>
<dbReference type="SUPFAM" id="SSF52540">
    <property type="entry name" value="P-loop containing nucleoside triphosphate hydrolases"/>
    <property type="match status" value="1"/>
</dbReference>
<dbReference type="InterPro" id="IPR003591">
    <property type="entry name" value="Leu-rich_rpt_typical-subtyp"/>
</dbReference>
<organism evidence="9 10">
    <name type="scientific">Acacia crassicarpa</name>
    <name type="common">northern wattle</name>
    <dbReference type="NCBI Taxonomy" id="499986"/>
    <lineage>
        <taxon>Eukaryota</taxon>
        <taxon>Viridiplantae</taxon>
        <taxon>Streptophyta</taxon>
        <taxon>Embryophyta</taxon>
        <taxon>Tracheophyta</taxon>
        <taxon>Spermatophyta</taxon>
        <taxon>Magnoliopsida</taxon>
        <taxon>eudicotyledons</taxon>
        <taxon>Gunneridae</taxon>
        <taxon>Pentapetalae</taxon>
        <taxon>rosids</taxon>
        <taxon>fabids</taxon>
        <taxon>Fabales</taxon>
        <taxon>Fabaceae</taxon>
        <taxon>Caesalpinioideae</taxon>
        <taxon>mimosoid clade</taxon>
        <taxon>Acacieae</taxon>
        <taxon>Acacia</taxon>
    </lineage>
</organism>
<evidence type="ECO:0000313" key="10">
    <source>
        <dbReference type="Proteomes" id="UP001293593"/>
    </source>
</evidence>
<dbReference type="PANTHER" id="PTHR11017">
    <property type="entry name" value="LEUCINE-RICH REPEAT-CONTAINING PROTEIN"/>
    <property type="match status" value="1"/>
</dbReference>
<name>A0AAE1J733_9FABA</name>
<dbReference type="InterPro" id="IPR003653">
    <property type="entry name" value="Peptidase_C48_C"/>
</dbReference>
<dbReference type="Gene3D" id="3.80.10.10">
    <property type="entry name" value="Ribonuclease Inhibitor"/>
    <property type="match status" value="9"/>
</dbReference>
<protein>
    <recommendedName>
        <fullName evidence="8">TIR domain-containing protein</fullName>
    </recommendedName>
</protein>
<keyword evidence="7" id="KW-0520">NAD</keyword>
<evidence type="ECO:0000256" key="7">
    <source>
        <dbReference type="ARBA" id="ARBA00023027"/>
    </source>
</evidence>
<dbReference type="InterPro" id="IPR058546">
    <property type="entry name" value="RPS4B/Roq1-like_LRR"/>
</dbReference>
<keyword evidence="2" id="KW-0433">Leucine-rich repeat</keyword>
<comment type="caution">
    <text evidence="9">The sequence shown here is derived from an EMBL/GenBank/DDBJ whole genome shotgun (WGS) entry which is preliminary data.</text>
</comment>
<sequence length="2148" mass="244128">MTAQQAKTSSIHSHWTYDVFLNFRGEDTRHGFTGHLYDALNKMGICTFFDDKEIRIGDEITPTLLKAIQESRMAITVFSEEYASSTFCLDELVQIHQCINGNGRLVWPIFYNVEPSEVRHQRGKYGQALVTHEQNSRADEEKIKKWKHTLREVANLKGSPCDTRKDYEGEIIKEIVNHVVRIIKEREPLDVAEYPVGLTSRIAKINSLLQLGSNDKVFMVGICGTGGMGKTTIARALYNVIADHFDYLCFLGDIKGESAKHGLQQQQAKMLSKLLRQKIEIEDIDEGVGLMKRTLKGKKTLLILDNVDERKQLQKLAGTCEWFGSGSRIIITTRDLHLLKFYGVERIYDMEGLNHKECLELLSWMAFRKKQVDDPRYKDVVEHVIRYARGLPLALELIGSELYGKNVTVWESMLNGRKRTPHDKIQQILKVSYDGLQQPEKEVFLDIACFYNGCELKYVKKMLGIVHDYDPADYPIGVLVDKCLIKIEKRSGMQEDDCINMHDLVQDMGREIVHQESRKDPRKRSRLWSSKDIRHVLEESEGTSEVIAIIQVEKFKCIEIVWDGKAFESMKNLKILILENAKFSKDPEDLPNSLAVLRWRGYPSSSLPDGFRPKNLVEFDVRDSNFKSTMEAVNKMILQKANVSVLNFSWCKYIEKMPNLSGLPCLKELWLSYCKNLIEIDNSVGQLPKLETLDVSGCTELRTLPSELNTPSLVHLDLSYCKNMNFFPEMVTREMKISVLNLSWCKSIEKIPNLSGLRSLMWLLLKDCTNLIEIDNSVGQLPKLETLDVSGCTKLRTLPSELNTPSLVHLDLSYCNNLNFFPEIVIREMKISILNLLGCKSIEKVPNLSGLPSLKKLQLKDCTNLVEIDNSVGQLSKLETLDVSGCTKLRTLPSELNTPSLVHLDLSYCRNLNVFPEIVTREMKISVLNLLGCKSIKKVPNLSSLPSLKKLQLKDCTNLIEIDNSVGQLPKLEVLDVSGCTKLRTLPSELNTPSLVRLDLSYCRNLNFFPEIVTREMKISVLNLLGCKSIEKVPNLSGLPSLKKLQLKDCTNLIEVDNSVGQLPKLETLDVSGCTKLRTLPSGLNTPSLVHLDLSYCRNLNLFPEMVTREMKLSVLNLLGCKSIEKIPNLFGLPSLKKLLLRDCTNLIEIDNSVGQLPKLETLDVSGCTKVRTLPSELNTPSLVDLDLRYCKSIEKIPNLSGLLSLKKLQLKDCTNLIEIDNSVGQLPKLETLDVSGCTKLRTLPSELNTPSLVDLDLRYCKSIENIPNLSGLPSLKKLQLRDCSNLIEIDNPIGQLPKLETLDVSGCTKLRTLPSELNTPSLVDLDLRCCRNLNFFPKIIAREMKIFVLNLSWCKSIEKIPNLSGLLSLMQLLLRDCTNLIEIDNSIGQLPKLEILDVSGCTKLRTLPSELNTPSLVHLGLGSCRNLNYFPEIVTREMKISVLNLSWFKFIEKIPNLSSLTSLKKLQLKYCKNLIEIDNSVGQLPKLETLDVRGCIKLRTFPSELNTPSLVHLDLSYCKNLNFFPEIVTREMKISSLSLKGTGIDQLPPSVENLSRICTVEIRTNSRVRSMKLPSSTFLSPKLESIKVEGFKEELIMEVESIKSIIKIGYLEIRFCNISNENLRICLAVFCNVHALNLTGSDFTILPACIENCRVLEVLVLDACKHLIGVEKVPPRIMKLTAGDCTSLSSESRKLILSKELLAFVALNNIEFTLERPHYCVPRGSVAKRFNHRSKGQRPHFCVPRGSVPEWFDHCSKGPSISFWFLDHFPTHLILCVIVEAKGDYVKVKRKLFINEKAYIDQNTSVSIGYDEDHIIVDYIFEFDINQLFAQGQWKHAKICLCPSKGDAIKEIGIYVARDNKTNMENIQFVDPFQCSDLLTNDQGCTVEGDTTATNDPFVPSQSEKQHTHSHVVPDIEELGQLFEACRRLTFPISIHMDPGIVGSKLEYNIIITKQDVMEFLSMQDMCITIIQCFVMFAYDLCCYREIDDRFGFLCPNAVQSIGNTREDRISYIGSTIKEGNKQCWLVPICEEKHWSLCAICPESNIIYWFDSLGREQSDDIEKIFTEALDRCHIIGEKNTKWLRPNCHRQLGDKECGYYVIRYMYDIINLNQVHLLDTHFKNLECYTQEEINFIREMWSVVRLFPLF</sequence>
<dbReference type="InterPro" id="IPR032675">
    <property type="entry name" value="LRR_dom_sf"/>
</dbReference>
<dbReference type="SUPFAM" id="SSF52200">
    <property type="entry name" value="Toll/Interleukin receptor TIR domain"/>
    <property type="match status" value="1"/>
</dbReference>
<evidence type="ECO:0000313" key="9">
    <source>
        <dbReference type="EMBL" id="KAK4263248.1"/>
    </source>
</evidence>
<keyword evidence="6" id="KW-0611">Plant defense</keyword>
<dbReference type="InterPro" id="IPR038765">
    <property type="entry name" value="Papain-like_cys_pep_sf"/>
</dbReference>
<evidence type="ECO:0000256" key="3">
    <source>
        <dbReference type="ARBA" id="ARBA00022670"/>
    </source>
</evidence>
<evidence type="ECO:0000256" key="4">
    <source>
        <dbReference type="ARBA" id="ARBA00022737"/>
    </source>
</evidence>
<dbReference type="Proteomes" id="UP001293593">
    <property type="component" value="Unassembled WGS sequence"/>
</dbReference>
<dbReference type="Pfam" id="PF00931">
    <property type="entry name" value="NB-ARC"/>
    <property type="match status" value="1"/>
</dbReference>
<dbReference type="SMART" id="SM00255">
    <property type="entry name" value="TIR"/>
    <property type="match status" value="1"/>
</dbReference>
<dbReference type="GO" id="GO:0006952">
    <property type="term" value="P:defense response"/>
    <property type="evidence" value="ECO:0007669"/>
    <property type="project" value="InterPro"/>
</dbReference>
<feature type="domain" description="TIR" evidence="8">
    <location>
        <begin position="15"/>
        <end position="183"/>
    </location>
</feature>
<dbReference type="Pfam" id="PF23286">
    <property type="entry name" value="LRR_13"/>
    <property type="match status" value="1"/>
</dbReference>
<keyword evidence="3" id="KW-0645">Protease</keyword>
<dbReference type="Pfam" id="PF01582">
    <property type="entry name" value="TIR"/>
    <property type="match status" value="1"/>
</dbReference>
<dbReference type="GO" id="GO:0007165">
    <property type="term" value="P:signal transduction"/>
    <property type="evidence" value="ECO:0007669"/>
    <property type="project" value="InterPro"/>
</dbReference>
<dbReference type="InterPro" id="IPR042197">
    <property type="entry name" value="Apaf_helical"/>
</dbReference>
<dbReference type="GO" id="GO:0008234">
    <property type="term" value="F:cysteine-type peptidase activity"/>
    <property type="evidence" value="ECO:0007669"/>
    <property type="project" value="InterPro"/>
</dbReference>
<dbReference type="PRINTS" id="PR00364">
    <property type="entry name" value="DISEASERSIST"/>
</dbReference>
<dbReference type="SUPFAM" id="SSF52058">
    <property type="entry name" value="L domain-like"/>
    <property type="match status" value="4"/>
</dbReference>
<evidence type="ECO:0000256" key="5">
    <source>
        <dbReference type="ARBA" id="ARBA00022801"/>
    </source>
</evidence>
<evidence type="ECO:0000256" key="6">
    <source>
        <dbReference type="ARBA" id="ARBA00022821"/>
    </source>
</evidence>
<dbReference type="SMART" id="SM00369">
    <property type="entry name" value="LRR_TYP"/>
    <property type="match status" value="11"/>
</dbReference>
<evidence type="ECO:0000256" key="1">
    <source>
        <dbReference type="ARBA" id="ARBA00005234"/>
    </source>
</evidence>
<dbReference type="InterPro" id="IPR035897">
    <property type="entry name" value="Toll_tir_struct_dom_sf"/>
</dbReference>
<dbReference type="GO" id="GO:0043531">
    <property type="term" value="F:ADP binding"/>
    <property type="evidence" value="ECO:0007669"/>
    <property type="project" value="InterPro"/>
</dbReference>
<dbReference type="Gene3D" id="3.40.395.10">
    <property type="entry name" value="Adenoviral Proteinase, Chain A"/>
    <property type="match status" value="1"/>
</dbReference>
<gene>
    <name evidence="9" type="ORF">QN277_028686</name>
</gene>
<dbReference type="Pfam" id="PF23282">
    <property type="entry name" value="WHD_ROQ1"/>
    <property type="match status" value="1"/>
</dbReference>
<dbReference type="InterPro" id="IPR058192">
    <property type="entry name" value="WHD_ROQ1-like"/>
</dbReference>
<proteinExistence type="inferred from homology"/>
<comment type="similarity">
    <text evidence="1">Belongs to the peptidase C48 family.</text>
</comment>